<keyword evidence="2 5" id="KW-0812">Transmembrane</keyword>
<keyword evidence="3 5" id="KW-1133">Transmembrane helix</keyword>
<dbReference type="Proteomes" id="UP000541033">
    <property type="component" value="Unassembled WGS sequence"/>
</dbReference>
<dbReference type="NCBIfam" id="TIGR03061">
    <property type="entry name" value="pip_yhgE_Nterm"/>
    <property type="match status" value="1"/>
</dbReference>
<dbReference type="InterPro" id="IPR013525">
    <property type="entry name" value="ABC2_TM"/>
</dbReference>
<organism evidence="7 8">
    <name type="scientific">Lysinibacter cavernae</name>
    <dbReference type="NCBI Taxonomy" id="1640652"/>
    <lineage>
        <taxon>Bacteria</taxon>
        <taxon>Bacillati</taxon>
        <taxon>Actinomycetota</taxon>
        <taxon>Actinomycetes</taxon>
        <taxon>Micrococcales</taxon>
        <taxon>Microbacteriaceae</taxon>
        <taxon>Lysinibacter</taxon>
    </lineage>
</organism>
<feature type="transmembrane region" description="Helical" evidence="5">
    <location>
        <begin position="567"/>
        <end position="592"/>
    </location>
</feature>
<evidence type="ECO:0000256" key="3">
    <source>
        <dbReference type="ARBA" id="ARBA00022989"/>
    </source>
</evidence>
<evidence type="ECO:0000313" key="8">
    <source>
        <dbReference type="Proteomes" id="UP000541033"/>
    </source>
</evidence>
<feature type="domain" description="ABC-2 type transporter transmembrane" evidence="6">
    <location>
        <begin position="22"/>
        <end position="178"/>
    </location>
</feature>
<dbReference type="PANTHER" id="PTHR43077">
    <property type="entry name" value="TRANSPORT PERMEASE YVFS-RELATED"/>
    <property type="match status" value="1"/>
</dbReference>
<feature type="transmembrane region" description="Helical" evidence="5">
    <location>
        <begin position="599"/>
        <end position="621"/>
    </location>
</feature>
<feature type="transmembrane region" description="Helical" evidence="5">
    <location>
        <begin position="651"/>
        <end position="670"/>
    </location>
</feature>
<feature type="transmembrane region" description="Helical" evidence="5">
    <location>
        <begin position="538"/>
        <end position="561"/>
    </location>
</feature>
<dbReference type="Gene3D" id="1.10.287.950">
    <property type="entry name" value="Methyl-accepting chemotaxis protein"/>
    <property type="match status" value="1"/>
</dbReference>
<name>A0A7X5TTT3_9MICO</name>
<protein>
    <submittedName>
        <fullName evidence="7">Putative membrane protein</fullName>
    </submittedName>
</protein>
<keyword evidence="4 5" id="KW-0472">Membrane</keyword>
<sequence length="694" mass="68279">MSRLSLDRATSTKKVTPLSIVGLILVPLLLGAILVWGLWNPASRLPQMTGAIVNLDKPAEIDGQVAPLGRLLAGELVDSNVDENFTWKITNEEDAEAGLEDGSYATVVTIPKSFSTAATSFSGDAADATQATIDIQTSPKSKLVDSALSSTVTSTATRLLGQQLTKTYVENLYVGFNTLGDKLGEAADGATQLADGSVQLGDGATQLATGTSELSNGLGTLSSGAAQLSGGVSQLSTGANALSTGAAGLAGGAATLSSGMNEFAAGLAGSGAQLPLLVQGAQALPVAASGTAAGAAGAVQAANGMSAIVEQLLTSCGTNCDAISQAAKDMAKTNVDAALGVQGGADSINMIVGNLDGTAPGLAAGTLALADGITTASGAANQLAAGATELSGGAQQLATGASGLASGVGTLATGASGLATGASSAHEGSVALSSGADELAGGVGTLTNGVKDLGSGLTQASTSLPTTTESERANLSGVVADPVTSGKTDTGLFDASGIPFFATLALWVGGLVSFLLLRPIPRRAMTAAQSSLRIATTGMIPGVVIGALQGLLVAGIMQVALTLDLGSWFAFAGLSMLAGAAFGAVNQGLVAVLGGFGRFIAMIITVLSLAAGIVSTVPPIYDTVLSALPLTTAIEGMRAIDAGTAGAGSSVAGLIAWLLFGFVLTLLAVLRERSVKVSSLRVPQLSRYRVATTG</sequence>
<proteinExistence type="predicted"/>
<feature type="transmembrane region" description="Helical" evidence="5">
    <location>
        <begin position="20"/>
        <end position="39"/>
    </location>
</feature>
<comment type="subcellular location">
    <subcellularLocation>
        <location evidence="1">Membrane</location>
        <topology evidence="1">Multi-pass membrane protein</topology>
    </subcellularLocation>
</comment>
<dbReference type="PANTHER" id="PTHR43077:SF5">
    <property type="entry name" value="PHAGE INFECTION PROTEIN"/>
    <property type="match status" value="1"/>
</dbReference>
<evidence type="ECO:0000256" key="4">
    <source>
        <dbReference type="ARBA" id="ARBA00023136"/>
    </source>
</evidence>
<evidence type="ECO:0000256" key="2">
    <source>
        <dbReference type="ARBA" id="ARBA00022692"/>
    </source>
</evidence>
<dbReference type="Gene3D" id="3.40.1710.10">
    <property type="entry name" value="abc type-2 transporter like domain"/>
    <property type="match status" value="1"/>
</dbReference>
<comment type="caution">
    <text evidence="7">The sequence shown here is derived from an EMBL/GenBank/DDBJ whole genome shotgun (WGS) entry which is preliminary data.</text>
</comment>
<keyword evidence="8" id="KW-1185">Reference proteome</keyword>
<evidence type="ECO:0000313" key="7">
    <source>
        <dbReference type="EMBL" id="NIH54535.1"/>
    </source>
</evidence>
<evidence type="ECO:0000259" key="6">
    <source>
        <dbReference type="Pfam" id="PF12698"/>
    </source>
</evidence>
<evidence type="ECO:0000256" key="1">
    <source>
        <dbReference type="ARBA" id="ARBA00004141"/>
    </source>
</evidence>
<dbReference type="EMBL" id="JAAMOX010000002">
    <property type="protein sequence ID" value="NIH54535.1"/>
    <property type="molecule type" value="Genomic_DNA"/>
</dbReference>
<dbReference type="InterPro" id="IPR051328">
    <property type="entry name" value="T7SS_ABC-Transporter"/>
</dbReference>
<accession>A0A7X5TTT3</accession>
<gene>
    <name evidence="7" type="ORF">FHX76_002431</name>
</gene>
<dbReference type="GO" id="GO:0016020">
    <property type="term" value="C:membrane"/>
    <property type="evidence" value="ECO:0007669"/>
    <property type="project" value="UniProtKB-SubCell"/>
</dbReference>
<dbReference type="InterPro" id="IPR017500">
    <property type="entry name" value="Phage_infect_YhgE_N"/>
</dbReference>
<dbReference type="RefSeq" id="WP_167150920.1">
    <property type="nucleotide sequence ID" value="NZ_JAAMOX010000002.1"/>
</dbReference>
<evidence type="ECO:0000256" key="5">
    <source>
        <dbReference type="SAM" id="Phobius"/>
    </source>
</evidence>
<reference evidence="7 8" key="1">
    <citation type="submission" date="2020-02" db="EMBL/GenBank/DDBJ databases">
        <title>Sequencing the genomes of 1000 actinobacteria strains.</title>
        <authorList>
            <person name="Klenk H.-P."/>
        </authorList>
    </citation>
    <scope>NUCLEOTIDE SEQUENCE [LARGE SCALE GENOMIC DNA]</scope>
    <source>
        <strain evidence="7 8">DSM 27960</strain>
    </source>
</reference>
<dbReference type="InterPro" id="IPR023908">
    <property type="entry name" value="xxxLxxG_rpt"/>
</dbReference>
<feature type="transmembrane region" description="Helical" evidence="5">
    <location>
        <begin position="497"/>
        <end position="517"/>
    </location>
</feature>
<dbReference type="Pfam" id="PF12698">
    <property type="entry name" value="ABC2_membrane_3"/>
    <property type="match status" value="1"/>
</dbReference>
<dbReference type="NCBIfam" id="TIGR03057">
    <property type="entry name" value="xxxLxxG_by_4"/>
    <property type="match status" value="3"/>
</dbReference>
<dbReference type="AlphaFoldDB" id="A0A7X5TTT3"/>